<evidence type="ECO:0000256" key="9">
    <source>
        <dbReference type="ARBA" id="ARBA00022840"/>
    </source>
</evidence>
<feature type="transmembrane region" description="Helical" evidence="15">
    <location>
        <begin position="94"/>
        <end position="119"/>
    </location>
</feature>
<evidence type="ECO:0000256" key="2">
    <source>
        <dbReference type="ARBA" id="ARBA00022448"/>
    </source>
</evidence>
<feature type="transmembrane region" description="Helical" evidence="15">
    <location>
        <begin position="67"/>
        <end position="88"/>
    </location>
</feature>
<dbReference type="SUPFAM" id="SSF53335">
    <property type="entry name" value="S-adenosyl-L-methionine-dependent methyltransferases"/>
    <property type="match status" value="1"/>
</dbReference>
<dbReference type="GO" id="GO:0031515">
    <property type="term" value="C:tRNA (m1A) methyltransferase complex"/>
    <property type="evidence" value="ECO:0007669"/>
    <property type="project" value="InterPro"/>
</dbReference>
<keyword evidence="18" id="KW-0560">Oxidoreductase</keyword>
<keyword evidence="10" id="KW-0460">Magnesium</keyword>
<evidence type="ECO:0000256" key="7">
    <source>
        <dbReference type="ARBA" id="ARBA00022694"/>
    </source>
</evidence>
<dbReference type="InterPro" id="IPR049470">
    <property type="entry name" value="TRM61_C"/>
</dbReference>
<keyword evidence="4" id="KW-0808">Transferase</keyword>
<dbReference type="Pfam" id="PF00288">
    <property type="entry name" value="GHMP_kinases_N"/>
    <property type="match status" value="1"/>
</dbReference>
<proteinExistence type="inferred from homology"/>
<evidence type="ECO:0000313" key="18">
    <source>
        <dbReference type="EMBL" id="KAF4738152.1"/>
    </source>
</evidence>
<keyword evidence="13" id="KW-0406">Ion transport</keyword>
<keyword evidence="12 15" id="KW-1133">Transmembrane helix</keyword>
<dbReference type="InterPro" id="IPR020568">
    <property type="entry name" value="Ribosomal_Su5_D2-typ_SF"/>
</dbReference>
<keyword evidence="7" id="KW-0819">tRNA processing</keyword>
<feature type="transmembrane region" description="Helical" evidence="15">
    <location>
        <begin position="476"/>
        <end position="497"/>
    </location>
</feature>
<dbReference type="GO" id="GO:0016020">
    <property type="term" value="C:membrane"/>
    <property type="evidence" value="ECO:0007669"/>
    <property type="project" value="InterPro"/>
</dbReference>
<feature type="transmembrane region" description="Helical" evidence="15">
    <location>
        <begin position="7"/>
        <end position="28"/>
    </location>
</feature>
<evidence type="ECO:0000256" key="8">
    <source>
        <dbReference type="ARBA" id="ARBA00022741"/>
    </source>
</evidence>
<dbReference type="GO" id="GO:0005524">
    <property type="term" value="F:ATP binding"/>
    <property type="evidence" value="ECO:0007669"/>
    <property type="project" value="UniProtKB-KW"/>
</dbReference>
<feature type="transmembrane region" description="Helical" evidence="15">
    <location>
        <begin position="192"/>
        <end position="210"/>
    </location>
</feature>
<feature type="transmembrane region" description="Helical" evidence="15">
    <location>
        <begin position="34"/>
        <end position="55"/>
    </location>
</feature>
<dbReference type="GO" id="GO:0016114">
    <property type="term" value="P:terpenoid biosynthetic process"/>
    <property type="evidence" value="ECO:0007669"/>
    <property type="project" value="InterPro"/>
</dbReference>
<evidence type="ECO:0000256" key="4">
    <source>
        <dbReference type="ARBA" id="ARBA00022679"/>
    </source>
</evidence>
<keyword evidence="14 15" id="KW-0472">Membrane</keyword>
<feature type="domain" description="tRNA (adenine(58)-N(1))-methyltransferase catalytic subunit TRM61 C-terminal" evidence="17">
    <location>
        <begin position="845"/>
        <end position="1073"/>
    </location>
</feature>
<gene>
    <name evidence="18" type="primary">VP2_4</name>
    <name evidence="18" type="ORF">FOZ63_025334</name>
</gene>
<feature type="domain" description="GHMP kinase N-terminal" evidence="16">
    <location>
        <begin position="567"/>
        <end position="642"/>
    </location>
</feature>
<dbReference type="Pfam" id="PF03030">
    <property type="entry name" value="H_PPase"/>
    <property type="match status" value="1"/>
</dbReference>
<dbReference type="GO" id="GO:0160107">
    <property type="term" value="F:tRNA (adenine(58)-N1)-methyltransferase activity"/>
    <property type="evidence" value="ECO:0007669"/>
    <property type="project" value="InterPro"/>
</dbReference>
<dbReference type="GO" id="GO:0009678">
    <property type="term" value="F:diphosphate hydrolysis-driven proton transmembrane transporter activity"/>
    <property type="evidence" value="ECO:0007669"/>
    <property type="project" value="InterPro"/>
</dbReference>
<dbReference type="InterPro" id="IPR029063">
    <property type="entry name" value="SAM-dependent_MTases_sf"/>
</dbReference>
<keyword evidence="3" id="KW-0489">Methyltransferase</keyword>
<evidence type="ECO:0000256" key="14">
    <source>
        <dbReference type="ARBA" id="ARBA00023136"/>
    </source>
</evidence>
<dbReference type="Pfam" id="PF08704">
    <property type="entry name" value="GCD14"/>
    <property type="match status" value="1"/>
</dbReference>
<evidence type="ECO:0000256" key="11">
    <source>
        <dbReference type="ARBA" id="ARBA00022967"/>
    </source>
</evidence>
<organism evidence="18 19">
    <name type="scientific">Perkinsus olseni</name>
    <name type="common">Perkinsus atlanticus</name>
    <dbReference type="NCBI Taxonomy" id="32597"/>
    <lineage>
        <taxon>Eukaryota</taxon>
        <taxon>Sar</taxon>
        <taxon>Alveolata</taxon>
        <taxon>Perkinsozoa</taxon>
        <taxon>Perkinsea</taxon>
        <taxon>Perkinsida</taxon>
        <taxon>Perkinsidae</taxon>
        <taxon>Perkinsus</taxon>
    </lineage>
</organism>
<evidence type="ECO:0000259" key="17">
    <source>
        <dbReference type="Pfam" id="PF08704"/>
    </source>
</evidence>
<sequence>MKIMKRAYSVTLFLATIGFLVLCRWFLWVPNTNSWAWFFGCGAVGMACSYLFVIITQYYTDYEHNKVRSIAFASTTGPATNIIAGMAVGLESTAAPVLCISIALVSSYYMGMAATAGVVPASEATISGLFGTAVATMGMLSTAVFVLAMSNFGPIADNAGGIVEMSQQADEVRLITDKLDAVGNVTKANTKGFSVGTAALACFLLFAAFMDEVSVYTGKRFESVDLARCEVFVGGILGACLVFLFAAWAMNAVGRAAAQVVTEVRRQFKERPGIMDWSDKPDYYTCIAIVSRSALKEMIRPGALAALSPVVVGFAFRIIGSYRGDTTLGAQVIAAFLMFSTAAGILMALFLNNAGGAWDNAKKYIEITGCHGGKNSEAHKASVVGDTVGDPCKDTAGPSVHVLIKLVSTVTMVLTPVFCGQIATSTLLILGCVLLCCGVGQVALTFVSPLRAGTVSHSPSVASVPLSGTAGALDGFWASAVAPAAAVGMLIVVGAVARRAGMRLFSPAKVNTFLKITGRTSPPNPMHTMVSQFHTISLGDWMQISTTDAERDSLRCDDPSVPTDERNLIIKALEVFRRKSGSKQHFDVTLTKRCPNQAGLGGGSSNGATALWAANRLTKFGATDDTLAEWSRELGSDLPFFLASKGAALCSGIGDEVFPMTPEAVGGHVGMVFVKPSFGRGLPTPAVYKEYAKGDGQAPQPLNDLTRGAVELRPELLTLAKDMEDVMGLTGVSMSGSGSCLFGYGKPERLEDFKVKYPGTMVWSDIVPVFRESGQWYNVDDAANDFVLLYRSFDSIIQIPALTPGGITNCRHGAFHHDDIIGKLTWGEAIEPRTSQEKFKRGMVLVRPTPALITDTVRHRTQIIYHGDISMILTGLDVRPGKKVVEAGTGSGSLSTSLIQALRHHGSDRSLDGHLYTFEYHEPRFVEAKSDFERYGFSDIVTIQHRDVIHDGLPDELVDMDAVFWDLPAPWKCITTAKEHLREGGLLCTFSPCIEQVMKNCAAMEAEGFTGIHTYECMLKEWGVMSTAKLNRTRKRGRDDRAKPNAVSGNVDEQLSYQLPMRGHTSYLTFATKCLGDEKDQPNFSVSVEQILSAKAQVDPSPSN</sequence>
<dbReference type="InterPro" id="IPR004424">
    <property type="entry name" value="IspE"/>
</dbReference>
<evidence type="ECO:0000256" key="10">
    <source>
        <dbReference type="ARBA" id="ARBA00022842"/>
    </source>
</evidence>
<dbReference type="InterPro" id="IPR006204">
    <property type="entry name" value="GHMP_kinase_N_dom"/>
</dbReference>
<evidence type="ECO:0000313" key="19">
    <source>
        <dbReference type="Proteomes" id="UP000553632"/>
    </source>
</evidence>
<evidence type="ECO:0000256" key="15">
    <source>
        <dbReference type="SAM" id="Phobius"/>
    </source>
</evidence>
<keyword evidence="9" id="KW-0067">ATP-binding</keyword>
<comment type="subcellular location">
    <subcellularLocation>
        <location evidence="1">Endomembrane system</location>
        <topology evidence="1">Multi-pass membrane protein</topology>
    </subcellularLocation>
</comment>
<dbReference type="Gene3D" id="3.30.70.890">
    <property type="entry name" value="GHMP kinase, C-terminal domain"/>
    <property type="match status" value="1"/>
</dbReference>
<feature type="transmembrane region" description="Helical" evidence="15">
    <location>
        <begin position="302"/>
        <end position="320"/>
    </location>
</feature>
<evidence type="ECO:0000256" key="6">
    <source>
        <dbReference type="ARBA" id="ARBA00022692"/>
    </source>
</evidence>
<dbReference type="InterPro" id="IPR004131">
    <property type="entry name" value="PPase-energised_H-pump"/>
</dbReference>
<reference evidence="18 19" key="1">
    <citation type="submission" date="2020-04" db="EMBL/GenBank/DDBJ databases">
        <title>Perkinsus olseni comparative genomics.</title>
        <authorList>
            <person name="Bogema D.R."/>
        </authorList>
    </citation>
    <scope>NUCLEOTIDE SEQUENCE [LARGE SCALE GENOMIC DNA]</scope>
    <source>
        <strain evidence="18 19">ATCC PRA-207</strain>
    </source>
</reference>
<dbReference type="GO" id="GO:0004601">
    <property type="term" value="F:peroxidase activity"/>
    <property type="evidence" value="ECO:0007669"/>
    <property type="project" value="UniProtKB-KW"/>
</dbReference>
<keyword evidence="5" id="KW-0949">S-adenosyl-L-methionine</keyword>
<keyword evidence="18" id="KW-0575">Peroxidase</keyword>
<evidence type="ECO:0000256" key="3">
    <source>
        <dbReference type="ARBA" id="ARBA00022603"/>
    </source>
</evidence>
<feature type="transmembrane region" description="Helical" evidence="15">
    <location>
        <begin position="231"/>
        <end position="250"/>
    </location>
</feature>
<keyword evidence="19" id="KW-1185">Reference proteome</keyword>
<dbReference type="PANTHER" id="PTHR31998">
    <property type="entry name" value="K(+)-INSENSITIVE PYROPHOSPHATE-ENERGIZED PROTON PUMP"/>
    <property type="match status" value="1"/>
</dbReference>
<dbReference type="Proteomes" id="UP000553632">
    <property type="component" value="Unassembled WGS sequence"/>
</dbReference>
<keyword evidence="8" id="KW-0547">Nucleotide-binding</keyword>
<feature type="transmembrane region" description="Helical" evidence="15">
    <location>
        <begin position="126"/>
        <end position="148"/>
    </location>
</feature>
<dbReference type="PROSITE" id="PS51620">
    <property type="entry name" value="SAM_TRM61"/>
    <property type="match status" value="1"/>
</dbReference>
<dbReference type="GO" id="GO:0004427">
    <property type="term" value="F:inorganic diphosphate phosphatase activity"/>
    <property type="evidence" value="ECO:0007669"/>
    <property type="project" value="InterPro"/>
</dbReference>
<evidence type="ECO:0000259" key="16">
    <source>
        <dbReference type="Pfam" id="PF00288"/>
    </source>
</evidence>
<comment type="caution">
    <text evidence="18">The sequence shown here is derived from an EMBL/GenBank/DDBJ whole genome shotgun (WGS) entry which is preliminary data.</text>
</comment>
<keyword evidence="11" id="KW-1278">Translocase</keyword>
<dbReference type="Gene3D" id="3.10.330.20">
    <property type="match status" value="1"/>
</dbReference>
<keyword evidence="2" id="KW-0813">Transport</keyword>
<evidence type="ECO:0000256" key="12">
    <source>
        <dbReference type="ARBA" id="ARBA00022989"/>
    </source>
</evidence>
<dbReference type="GO" id="GO:0012505">
    <property type="term" value="C:endomembrane system"/>
    <property type="evidence" value="ECO:0007669"/>
    <property type="project" value="UniProtKB-SubCell"/>
</dbReference>
<evidence type="ECO:0000256" key="5">
    <source>
        <dbReference type="ARBA" id="ARBA00022691"/>
    </source>
</evidence>
<dbReference type="GO" id="GO:0030488">
    <property type="term" value="P:tRNA methylation"/>
    <property type="evidence" value="ECO:0007669"/>
    <property type="project" value="InterPro"/>
</dbReference>
<dbReference type="HAMAP" id="MF_00061">
    <property type="entry name" value="IspE"/>
    <property type="match status" value="1"/>
</dbReference>
<dbReference type="SUPFAM" id="SSF55060">
    <property type="entry name" value="GHMP Kinase, C-terminal domain"/>
    <property type="match status" value="1"/>
</dbReference>
<dbReference type="InterPro" id="IPR014816">
    <property type="entry name" value="tRNA_MeTrfase_Gcd14"/>
</dbReference>
<dbReference type="InterPro" id="IPR014721">
    <property type="entry name" value="Ribsml_uS5_D2-typ_fold_subgr"/>
</dbReference>
<accession>A0A7J6T007</accession>
<evidence type="ECO:0000256" key="13">
    <source>
        <dbReference type="ARBA" id="ARBA00023065"/>
    </source>
</evidence>
<dbReference type="AlphaFoldDB" id="A0A7J6T007"/>
<dbReference type="EMBL" id="JABANO010014676">
    <property type="protein sequence ID" value="KAF4738152.1"/>
    <property type="molecule type" value="Genomic_DNA"/>
</dbReference>
<dbReference type="Gene3D" id="3.30.230.10">
    <property type="match status" value="1"/>
</dbReference>
<dbReference type="GO" id="GO:0050515">
    <property type="term" value="F:4-(cytidine 5'-diphospho)-2-C-methyl-D-erythritol kinase activity"/>
    <property type="evidence" value="ECO:0007669"/>
    <property type="project" value="InterPro"/>
</dbReference>
<name>A0A7J6T007_PEROL</name>
<protein>
    <submittedName>
        <fullName evidence="18">VP, versatile peroxidase</fullName>
    </submittedName>
</protein>
<dbReference type="SUPFAM" id="SSF54211">
    <property type="entry name" value="Ribosomal protein S5 domain 2-like"/>
    <property type="match status" value="1"/>
</dbReference>
<keyword evidence="6 15" id="KW-0812">Transmembrane</keyword>
<feature type="transmembrane region" description="Helical" evidence="15">
    <location>
        <begin position="427"/>
        <end position="447"/>
    </location>
</feature>
<dbReference type="InterPro" id="IPR036554">
    <property type="entry name" value="GHMP_kinase_C_sf"/>
</dbReference>
<feature type="transmembrane region" description="Helical" evidence="15">
    <location>
        <begin position="332"/>
        <end position="351"/>
    </location>
</feature>
<evidence type="ECO:0000256" key="1">
    <source>
        <dbReference type="ARBA" id="ARBA00004127"/>
    </source>
</evidence>
<dbReference type="Gene3D" id="3.40.50.150">
    <property type="entry name" value="Vaccinia Virus protein VP39"/>
    <property type="match status" value="1"/>
</dbReference>